<dbReference type="Pfam" id="PF14529">
    <property type="entry name" value="Exo_endo_phos_2"/>
    <property type="match status" value="1"/>
</dbReference>
<evidence type="ECO:0000313" key="3">
    <source>
        <dbReference type="EMBL" id="UJO21968.1"/>
    </source>
</evidence>
<dbReference type="Pfam" id="PF00078">
    <property type="entry name" value="RVT_1"/>
    <property type="match status" value="1"/>
</dbReference>
<dbReference type="InterPro" id="IPR036691">
    <property type="entry name" value="Endo/exonu/phosph_ase_sf"/>
</dbReference>
<evidence type="ECO:0000313" key="4">
    <source>
        <dbReference type="Proteomes" id="UP000756132"/>
    </source>
</evidence>
<feature type="domain" description="Reverse transcriptase" evidence="2">
    <location>
        <begin position="357"/>
        <end position="634"/>
    </location>
</feature>
<evidence type="ECO:0000259" key="2">
    <source>
        <dbReference type="PROSITE" id="PS50878"/>
    </source>
</evidence>
<dbReference type="OrthoDB" id="3695143at2759"/>
<keyword evidence="3" id="KW-0808">Transferase</keyword>
<accession>A0A9Q8UTM3</accession>
<dbReference type="InterPro" id="IPR000477">
    <property type="entry name" value="RT_dom"/>
</dbReference>
<evidence type="ECO:0000256" key="1">
    <source>
        <dbReference type="SAM" id="MobiDB-lite"/>
    </source>
</evidence>
<keyword evidence="3" id="KW-0548">Nucleotidyltransferase</keyword>
<dbReference type="Gene3D" id="3.60.10.10">
    <property type="entry name" value="Endonuclease/exonuclease/phosphatase"/>
    <property type="match status" value="1"/>
</dbReference>
<feature type="region of interest" description="Disordered" evidence="1">
    <location>
        <begin position="249"/>
        <end position="271"/>
    </location>
</feature>
<gene>
    <name evidence="3" type="ORF">CLAFUR5_08882</name>
</gene>
<dbReference type="AlphaFoldDB" id="A0A9Q8UTM3"/>
<name>A0A9Q8UTM3_PASFU</name>
<dbReference type="SUPFAM" id="SSF56672">
    <property type="entry name" value="DNA/RNA polymerases"/>
    <property type="match status" value="2"/>
</dbReference>
<keyword evidence="3" id="KW-0695">RNA-directed DNA polymerase</keyword>
<dbReference type="PANTHER" id="PTHR33481">
    <property type="entry name" value="REVERSE TRANSCRIPTASE"/>
    <property type="match status" value="1"/>
</dbReference>
<reference evidence="3" key="2">
    <citation type="journal article" date="2022" name="Microb. Genom.">
        <title>A chromosome-scale genome assembly of the tomato pathogen Cladosporium fulvum reveals a compartmentalized genome architecture and the presence of a dispensable chromosome.</title>
        <authorList>
            <person name="Zaccaron A.Z."/>
            <person name="Chen L.H."/>
            <person name="Samaras A."/>
            <person name="Stergiopoulos I."/>
        </authorList>
    </citation>
    <scope>NUCLEOTIDE SEQUENCE</scope>
    <source>
        <strain evidence="3">Race5_Kim</strain>
    </source>
</reference>
<protein>
    <submittedName>
        <fullName evidence="3">RNA-directed DNA polymerase from mobile element jockey</fullName>
    </submittedName>
</protein>
<dbReference type="PROSITE" id="PS50878">
    <property type="entry name" value="RT_POL"/>
    <property type="match status" value="1"/>
</dbReference>
<feature type="compositionally biased region" description="Basic and acidic residues" evidence="1">
    <location>
        <begin position="853"/>
        <end position="865"/>
    </location>
</feature>
<sequence>MDQQNHNIVIGDFNLHHPKWGSDFTPAHHFLAGRLIGQMETAQMDLITPKGTETWARNNSSSTLDLCFMSHALTRRVESCTVNDQLESSSDHYPIQTDIQLTVEEEREPERRLCWKQAEWTLVQQRLEGELEQVNIDNIHTTEGIDQAVEQLIEAMQRAAQAHIPEKRWSLYQKPYWTPECTAKVKEARKARRRWEQRRTQANWEAYNNACKAKKAQIRRDKTQEWRSTVGMITEHPEQIWRLAEWARKPDEERNSPPQFPSIQDQDGETQTTPIGKAKAFADHFFGTQVEADLSNIPGTHIPPPREANWQVSAIEIGNIIKKLKGNKAPGPDKIPNCYLKASSSLITPVLAPIFTQCMKQGYCPKAFRQSLTCVLRKPQKEDYTKLKSYRPIALLNTLGKLLEKVVAIRLTGIVEEHNLLPATQMGGRQKRSTLTAVELITEQIRHIWHYGNNKVASLLSLDISGAFDNVSHARLLHILRMKSIPAWIVHFVQSFLKDRTTQILLGSFKAPQTPIANTGIPQGSTLSPILFLLFMADLTPLLETANTSASGFVDDTNILAWSGSTEENCALLEERHRQCEKWAREHGAKFAPDKYQLIHFSKAKTKHNLAAPVKIQGFETHPTRELRVLGIWLDPKLSWGPQVKKAQARADTNRQSIERLTASTWGATFTKAQTMYKAIVKPAMLYGAAIWAAEKHIPKRIEDPLNRAQAACLKRVLGAYKSTPHRTMEMESGTAPIREYLQGMRCQYAEKTSAYPAQGTIQAATQRIRTQWERRRRPNRPHMIPQKEADLKTSQEILAALEQREALREQANTGDKGKKKQSQAERIAGHLWETRWNQKPVRPGAPPAARTFGREKPVEGEGKRQAIPGHHPGQTRYKESDKMDP</sequence>
<proteinExistence type="predicted"/>
<dbReference type="CDD" id="cd01650">
    <property type="entry name" value="RT_nLTR_like"/>
    <property type="match status" value="1"/>
</dbReference>
<dbReference type="InterPro" id="IPR043502">
    <property type="entry name" value="DNA/RNA_pol_sf"/>
</dbReference>
<feature type="region of interest" description="Disordered" evidence="1">
    <location>
        <begin position="831"/>
        <end position="886"/>
    </location>
</feature>
<dbReference type="GO" id="GO:0003964">
    <property type="term" value="F:RNA-directed DNA polymerase activity"/>
    <property type="evidence" value="ECO:0007669"/>
    <property type="project" value="UniProtKB-KW"/>
</dbReference>
<dbReference type="PANTHER" id="PTHR33481:SF1">
    <property type="entry name" value="ENDONUCLEASE_EXONUCLEASE_PHOSPHATASE DOMAIN-CONTAINING PROTEIN-RELATED"/>
    <property type="match status" value="1"/>
</dbReference>
<feature type="compositionally biased region" description="Polar residues" evidence="1">
    <location>
        <begin position="261"/>
        <end position="271"/>
    </location>
</feature>
<organism evidence="3 4">
    <name type="scientific">Passalora fulva</name>
    <name type="common">Tomato leaf mold</name>
    <name type="synonym">Cladosporium fulvum</name>
    <dbReference type="NCBI Taxonomy" id="5499"/>
    <lineage>
        <taxon>Eukaryota</taxon>
        <taxon>Fungi</taxon>
        <taxon>Dikarya</taxon>
        <taxon>Ascomycota</taxon>
        <taxon>Pezizomycotina</taxon>
        <taxon>Dothideomycetes</taxon>
        <taxon>Dothideomycetidae</taxon>
        <taxon>Mycosphaerellales</taxon>
        <taxon>Mycosphaerellaceae</taxon>
        <taxon>Fulvia</taxon>
    </lineage>
</organism>
<keyword evidence="4" id="KW-1185">Reference proteome</keyword>
<dbReference type="SUPFAM" id="SSF56219">
    <property type="entry name" value="DNase I-like"/>
    <property type="match status" value="1"/>
</dbReference>
<dbReference type="Proteomes" id="UP000756132">
    <property type="component" value="Chromosome 9"/>
</dbReference>
<dbReference type="InterPro" id="IPR005135">
    <property type="entry name" value="Endo/exonuclease/phosphatase"/>
</dbReference>
<dbReference type="EMBL" id="CP090171">
    <property type="protein sequence ID" value="UJO21968.1"/>
    <property type="molecule type" value="Genomic_DNA"/>
</dbReference>
<feature type="compositionally biased region" description="Basic and acidic residues" evidence="1">
    <location>
        <begin position="877"/>
        <end position="886"/>
    </location>
</feature>
<reference evidence="3" key="1">
    <citation type="submission" date="2021-12" db="EMBL/GenBank/DDBJ databases">
        <authorList>
            <person name="Zaccaron A."/>
            <person name="Stergiopoulos I."/>
        </authorList>
    </citation>
    <scope>NUCLEOTIDE SEQUENCE</scope>
    <source>
        <strain evidence="3">Race5_Kim</strain>
    </source>
</reference>